<evidence type="ECO:0000313" key="5">
    <source>
        <dbReference type="Proteomes" id="UP000293342"/>
    </source>
</evidence>
<dbReference type="AlphaFoldDB" id="A0A4R0J877"/>
<dbReference type="Pfam" id="PF13229">
    <property type="entry name" value="Beta_helix"/>
    <property type="match status" value="1"/>
</dbReference>
<dbReference type="InterPro" id="IPR039448">
    <property type="entry name" value="Beta_helix"/>
</dbReference>
<name>A0A4R0J877_9ACTN</name>
<comment type="caution">
    <text evidence="4">The sequence shown here is derived from an EMBL/GenBank/DDBJ whole genome shotgun (WGS) entry which is preliminary data.</text>
</comment>
<dbReference type="SUPFAM" id="SSF51126">
    <property type="entry name" value="Pectin lyase-like"/>
    <property type="match status" value="1"/>
</dbReference>
<sequence>MSNRTRPRLARTALSVGAGVVAAALVVAAAVQLNAQPAGAARCDSFYVAPNGNDAANGTEKNPWKTITRARDEIRNKHLNDRMNCDITVNLKAGEYPVASTIGFDQRDSGKNGHRVIYRSADGPGKATLRGAEEITGWEPYKDGIYKAKVDASKPFYTLFEDGKRATNARYPNRGSDEQWSPYLRSILFEEDKMDVHNWLWGKPGDWDPSWDMSQASVTIWSGGSWSWFTDTIPLLDTNFKKTQTTLKYWTRYAMVNSNGGSRYFFQNSLSFLDQPGEYYLDAKAGEVYYKPRGGTMDGIKVLRPTVKTVLNLAGTSPQDRLHDVSFDGLGVQYSDFVSWYRNGWVAGGDAGVEHKYPEYDRQIELPRNRFGAITLTNTSNIDLSRLHLSDTGFTGVYLLFANDHTRITDSLLENIGADGIKVEGGWPGEGDLSNHHTISNTFIDHIGELVPGDAAGIELMDTGNNTISNIEVKHSARYGISLESRPEVTDGDQYASGNSFSYIRLEQTGLDSGDMGSFYTYGVDNQEPHPVTNTVDQLVIGDVIPDPSMPDAGGTRGVHMDAGGCGFAFSNVQVGKVTDQKYQSYQCNEVTNADWVDGFDASKMEYDKIGVLPTFPYDVSGR</sequence>
<gene>
    <name evidence="4" type="ORF">E0H75_38345</name>
</gene>
<accession>A0A4R0J877</accession>
<keyword evidence="1" id="KW-0732">Signal</keyword>
<feature type="domain" description="Right handed beta helix" evidence="2">
    <location>
        <begin position="373"/>
        <end position="488"/>
    </location>
</feature>
<dbReference type="OrthoDB" id="9808066at2"/>
<feature type="domain" description="GH141-like insertion" evidence="3">
    <location>
        <begin position="250"/>
        <end position="293"/>
    </location>
</feature>
<dbReference type="EMBL" id="SJKD01000012">
    <property type="protein sequence ID" value="TCC42873.1"/>
    <property type="molecule type" value="Genomic_DNA"/>
</dbReference>
<evidence type="ECO:0000259" key="3">
    <source>
        <dbReference type="Pfam" id="PF21231"/>
    </source>
</evidence>
<evidence type="ECO:0000256" key="1">
    <source>
        <dbReference type="SAM" id="SignalP"/>
    </source>
</evidence>
<feature type="chain" id="PRO_5020549799" evidence="1">
    <location>
        <begin position="41"/>
        <end position="623"/>
    </location>
</feature>
<dbReference type="Proteomes" id="UP000293342">
    <property type="component" value="Unassembled WGS sequence"/>
</dbReference>
<dbReference type="InterPro" id="IPR012334">
    <property type="entry name" value="Pectin_lyas_fold"/>
</dbReference>
<dbReference type="PANTHER" id="PTHR36453">
    <property type="entry name" value="SECRETED PROTEIN-RELATED"/>
    <property type="match status" value="1"/>
</dbReference>
<evidence type="ECO:0000259" key="2">
    <source>
        <dbReference type="Pfam" id="PF13229"/>
    </source>
</evidence>
<dbReference type="SMART" id="SM00710">
    <property type="entry name" value="PbH1"/>
    <property type="match status" value="3"/>
</dbReference>
<evidence type="ECO:0000313" key="4">
    <source>
        <dbReference type="EMBL" id="TCC42873.1"/>
    </source>
</evidence>
<proteinExistence type="predicted"/>
<dbReference type="Pfam" id="PF21231">
    <property type="entry name" value="GH141_M"/>
    <property type="match status" value="1"/>
</dbReference>
<dbReference type="PANTHER" id="PTHR36453:SF1">
    <property type="entry name" value="RIGHT HANDED BETA HELIX DOMAIN-CONTAINING PROTEIN"/>
    <property type="match status" value="1"/>
</dbReference>
<organism evidence="4 5">
    <name type="scientific">Kribbella capetownensis</name>
    <dbReference type="NCBI Taxonomy" id="1572659"/>
    <lineage>
        <taxon>Bacteria</taxon>
        <taxon>Bacillati</taxon>
        <taxon>Actinomycetota</taxon>
        <taxon>Actinomycetes</taxon>
        <taxon>Propionibacteriales</taxon>
        <taxon>Kribbellaceae</taxon>
        <taxon>Kribbella</taxon>
    </lineage>
</organism>
<dbReference type="InterPro" id="IPR048482">
    <property type="entry name" value="GH141_ins"/>
</dbReference>
<dbReference type="Gene3D" id="2.160.20.10">
    <property type="entry name" value="Single-stranded right-handed beta-helix, Pectin lyase-like"/>
    <property type="match status" value="2"/>
</dbReference>
<dbReference type="InterPro" id="IPR011050">
    <property type="entry name" value="Pectin_lyase_fold/virulence"/>
</dbReference>
<reference evidence="4 5" key="1">
    <citation type="submission" date="2019-02" db="EMBL/GenBank/DDBJ databases">
        <title>Kribbella capetownensis sp. nov. and Kribbella speibonae sp. nov., isolated from soil.</title>
        <authorList>
            <person name="Curtis S.M."/>
            <person name="Norton I."/>
            <person name="Everest G.J."/>
            <person name="Meyers P.R."/>
        </authorList>
    </citation>
    <scope>NUCLEOTIDE SEQUENCE [LARGE SCALE GENOMIC DNA]</scope>
    <source>
        <strain evidence="4 5">YM53</strain>
    </source>
</reference>
<protein>
    <submittedName>
        <fullName evidence="4">Right-handed parallel beta-helix repeat-containing protein</fullName>
    </submittedName>
</protein>
<feature type="signal peptide" evidence="1">
    <location>
        <begin position="1"/>
        <end position="40"/>
    </location>
</feature>
<dbReference type="InterPro" id="IPR006626">
    <property type="entry name" value="PbH1"/>
</dbReference>
<dbReference type="RefSeq" id="WP_131518631.1">
    <property type="nucleotide sequence ID" value="NZ_SJKD01000012.1"/>
</dbReference>
<keyword evidence="5" id="KW-1185">Reference proteome</keyword>